<evidence type="ECO:0000256" key="4">
    <source>
        <dbReference type="ARBA" id="ARBA00022801"/>
    </source>
</evidence>
<dbReference type="InterPro" id="IPR006674">
    <property type="entry name" value="HD_domain"/>
</dbReference>
<dbReference type="EC" id="3.6.1.41" evidence="1"/>
<dbReference type="Pfam" id="PF01966">
    <property type="entry name" value="HD"/>
    <property type="match status" value="1"/>
</dbReference>
<evidence type="ECO:0000256" key="1">
    <source>
        <dbReference type="ARBA" id="ARBA00012506"/>
    </source>
</evidence>
<evidence type="ECO:0000259" key="7">
    <source>
        <dbReference type="PROSITE" id="PS51831"/>
    </source>
</evidence>
<keyword evidence="5" id="KW-0408">Iron</keyword>
<comment type="catalytic activity">
    <reaction evidence="6">
        <text>P(1),P(4)-bis(5'-adenosyl) tetraphosphate + H2O = 2 ADP + 2 H(+)</text>
        <dbReference type="Rhea" id="RHEA:24252"/>
        <dbReference type="ChEBI" id="CHEBI:15377"/>
        <dbReference type="ChEBI" id="CHEBI:15378"/>
        <dbReference type="ChEBI" id="CHEBI:58141"/>
        <dbReference type="ChEBI" id="CHEBI:456216"/>
        <dbReference type="EC" id="3.6.1.41"/>
    </reaction>
</comment>
<dbReference type="PROSITE" id="PS51831">
    <property type="entry name" value="HD"/>
    <property type="match status" value="1"/>
</dbReference>
<gene>
    <name evidence="8" type="ORF">SAMN02746089_00827</name>
</gene>
<accession>A0A1M4WJ55</accession>
<keyword evidence="9" id="KW-1185">Reference proteome</keyword>
<reference evidence="8 9" key="1">
    <citation type="submission" date="2016-11" db="EMBL/GenBank/DDBJ databases">
        <authorList>
            <person name="Jaros S."/>
            <person name="Januszkiewicz K."/>
            <person name="Wedrychowicz H."/>
        </authorList>
    </citation>
    <scope>NUCLEOTIDE SEQUENCE [LARGE SCALE GENOMIC DNA]</scope>
    <source>
        <strain evidence="8 9">DSM 17918</strain>
    </source>
</reference>
<dbReference type="EMBL" id="FQVH01000006">
    <property type="protein sequence ID" value="SHE81331.1"/>
    <property type="molecule type" value="Genomic_DNA"/>
</dbReference>
<dbReference type="GO" id="GO:0008803">
    <property type="term" value="F:bis(5'-nucleosyl)-tetraphosphatase (symmetrical) activity"/>
    <property type="evidence" value="ECO:0007669"/>
    <property type="project" value="UniProtKB-EC"/>
</dbReference>
<proteinExistence type="predicted"/>
<dbReference type="InterPro" id="IPR005249">
    <property type="entry name" value="YqeK"/>
</dbReference>
<dbReference type="GO" id="GO:0046872">
    <property type="term" value="F:metal ion binding"/>
    <property type="evidence" value="ECO:0007669"/>
    <property type="project" value="UniProtKB-KW"/>
</dbReference>
<evidence type="ECO:0000256" key="6">
    <source>
        <dbReference type="ARBA" id="ARBA00049417"/>
    </source>
</evidence>
<evidence type="ECO:0000313" key="9">
    <source>
        <dbReference type="Proteomes" id="UP000184088"/>
    </source>
</evidence>
<dbReference type="Proteomes" id="UP000184088">
    <property type="component" value="Unassembled WGS sequence"/>
</dbReference>
<dbReference type="CDD" id="cd00077">
    <property type="entry name" value="HDc"/>
    <property type="match status" value="1"/>
</dbReference>
<protein>
    <recommendedName>
        <fullName evidence="1">bis(5'-nucleosyl)-tetraphosphatase (symmetrical)</fullName>
        <ecNumber evidence="1">3.6.1.41</ecNumber>
    </recommendedName>
</protein>
<keyword evidence="4 8" id="KW-0378">Hydrolase</keyword>
<dbReference type="RefSeq" id="WP_234945949.1">
    <property type="nucleotide sequence ID" value="NZ_FQVH01000006.1"/>
</dbReference>
<evidence type="ECO:0000256" key="5">
    <source>
        <dbReference type="ARBA" id="ARBA00023004"/>
    </source>
</evidence>
<dbReference type="NCBIfam" id="TIGR00488">
    <property type="entry name" value="bis(5'-nucleosyl)-tetraphosphatase (symmetrical) YqeK"/>
    <property type="match status" value="1"/>
</dbReference>
<organism evidence="8 9">
    <name type="scientific">Caldanaerobius fijiensis DSM 17918</name>
    <dbReference type="NCBI Taxonomy" id="1121256"/>
    <lineage>
        <taxon>Bacteria</taxon>
        <taxon>Bacillati</taxon>
        <taxon>Bacillota</taxon>
        <taxon>Clostridia</taxon>
        <taxon>Thermoanaerobacterales</taxon>
        <taxon>Thermoanaerobacteraceae</taxon>
        <taxon>Caldanaerobius</taxon>
    </lineage>
</organism>
<feature type="domain" description="HD" evidence="7">
    <location>
        <begin position="19"/>
        <end position="134"/>
    </location>
</feature>
<dbReference type="PANTHER" id="PTHR35795:SF1">
    <property type="entry name" value="BIS(5'-NUCLEOSYL)-TETRAPHOSPHATASE, SYMMETRICAL"/>
    <property type="match status" value="1"/>
</dbReference>
<keyword evidence="3" id="KW-0547">Nucleotide-binding</keyword>
<evidence type="ECO:0000256" key="2">
    <source>
        <dbReference type="ARBA" id="ARBA00022723"/>
    </source>
</evidence>
<dbReference type="STRING" id="1121256.SAMN02746089_00827"/>
<dbReference type="InterPro" id="IPR003607">
    <property type="entry name" value="HD/PDEase_dom"/>
</dbReference>
<dbReference type="SUPFAM" id="SSF109604">
    <property type="entry name" value="HD-domain/PDEase-like"/>
    <property type="match status" value="1"/>
</dbReference>
<sequence>MLSEQEISQRLEHMLTPKRYRHSLGVQATAVELASLYGADVYKASIAGLIHDCAKDLDADQIHALIKKYGLALDDIYLNQLELVHAPLGAALAKDLFDVQDEDILNAVRYHTTGRVDMNLLEKIIYLSDYIEPGRNFDGVNEIRQEAKQDLDKAVIMAMDSTIIYVIKKKGLIHTNTIDARNKLLCKIRERRG</sequence>
<dbReference type="AlphaFoldDB" id="A0A1M4WJ55"/>
<keyword evidence="2" id="KW-0479">Metal-binding</keyword>
<dbReference type="InterPro" id="IPR051094">
    <property type="entry name" value="Diverse_Catalytic_Enzymes"/>
</dbReference>
<evidence type="ECO:0000313" key="8">
    <source>
        <dbReference type="EMBL" id="SHE81331.1"/>
    </source>
</evidence>
<evidence type="ECO:0000256" key="3">
    <source>
        <dbReference type="ARBA" id="ARBA00022741"/>
    </source>
</evidence>
<dbReference type="SMART" id="SM00471">
    <property type="entry name" value="HDc"/>
    <property type="match status" value="1"/>
</dbReference>
<dbReference type="GO" id="GO:0000166">
    <property type="term" value="F:nucleotide binding"/>
    <property type="evidence" value="ECO:0007669"/>
    <property type="project" value="UniProtKB-KW"/>
</dbReference>
<dbReference type="Gene3D" id="1.10.3210.10">
    <property type="entry name" value="Hypothetical protein af1432"/>
    <property type="match status" value="1"/>
</dbReference>
<dbReference type="PANTHER" id="PTHR35795">
    <property type="entry name" value="SLR1885 PROTEIN"/>
    <property type="match status" value="1"/>
</dbReference>
<name>A0A1M4WJ55_9THEO</name>